<dbReference type="RefSeq" id="XP_026279845.1">
    <property type="nucleotide sequence ID" value="XM_026424060.2"/>
</dbReference>
<dbReference type="GeneID" id="113207476"/>
<evidence type="ECO:0000313" key="5">
    <source>
        <dbReference type="RefSeq" id="XP_026279845.1"/>
    </source>
</evidence>
<keyword evidence="3" id="KW-0687">Ribonucleoprotein</keyword>
<keyword evidence="2 5" id="KW-0689">Ribosomal protein</keyword>
<sequence>MRHASFIARTVLVKNGSVDEAMGLLNNIMSRDGFFEQFRRTRCYEKPFEMRRRVNYTKCKSIYNEEMSRRLSFLMRVNRTDPYPGSS</sequence>
<dbReference type="AlphaFoldDB" id="A0A6J1SKK5"/>
<organism evidence="4 5">
    <name type="scientific">Frankliniella occidentalis</name>
    <name type="common">Western flower thrips</name>
    <name type="synonym">Euthrips occidentalis</name>
    <dbReference type="NCBI Taxonomy" id="133901"/>
    <lineage>
        <taxon>Eukaryota</taxon>
        <taxon>Metazoa</taxon>
        <taxon>Ecdysozoa</taxon>
        <taxon>Arthropoda</taxon>
        <taxon>Hexapoda</taxon>
        <taxon>Insecta</taxon>
        <taxon>Pterygota</taxon>
        <taxon>Neoptera</taxon>
        <taxon>Paraneoptera</taxon>
        <taxon>Thysanoptera</taxon>
        <taxon>Terebrantia</taxon>
        <taxon>Thripoidea</taxon>
        <taxon>Thripidae</taxon>
        <taxon>Frankliniella</taxon>
    </lineage>
</organism>
<dbReference type="GO" id="GO:1990904">
    <property type="term" value="C:ribonucleoprotein complex"/>
    <property type="evidence" value="ECO:0007669"/>
    <property type="project" value="UniProtKB-KW"/>
</dbReference>
<comment type="similarity">
    <text evidence="1">Belongs to the bacterial ribosomal protein bS21 family.</text>
</comment>
<dbReference type="PANTHER" id="PTHR21109">
    <property type="entry name" value="MITOCHONDRIAL 28S RIBOSOMAL PROTEIN S21"/>
    <property type="match status" value="1"/>
</dbReference>
<dbReference type="KEGG" id="foc:113207476"/>
<keyword evidence="4" id="KW-1185">Reference proteome</keyword>
<evidence type="ECO:0000313" key="4">
    <source>
        <dbReference type="Proteomes" id="UP000504606"/>
    </source>
</evidence>
<gene>
    <name evidence="5" type="primary">LOC113207476</name>
</gene>
<dbReference type="OrthoDB" id="2501249at2759"/>
<evidence type="ECO:0000256" key="3">
    <source>
        <dbReference type="ARBA" id="ARBA00023274"/>
    </source>
</evidence>
<name>A0A6J1SKK5_FRAOC</name>
<accession>A0A6J1SKK5</accession>
<dbReference type="Pfam" id="PF01165">
    <property type="entry name" value="Ribosomal_S21"/>
    <property type="match status" value="1"/>
</dbReference>
<dbReference type="GO" id="GO:0005840">
    <property type="term" value="C:ribosome"/>
    <property type="evidence" value="ECO:0007669"/>
    <property type="project" value="UniProtKB-KW"/>
</dbReference>
<dbReference type="CTD" id="54460"/>
<evidence type="ECO:0000256" key="2">
    <source>
        <dbReference type="ARBA" id="ARBA00022980"/>
    </source>
</evidence>
<proteinExistence type="inferred from homology"/>
<dbReference type="GO" id="GO:0006412">
    <property type="term" value="P:translation"/>
    <property type="evidence" value="ECO:0007669"/>
    <property type="project" value="InterPro"/>
</dbReference>
<dbReference type="InterPro" id="IPR001911">
    <property type="entry name" value="Ribosomal_bS21"/>
</dbReference>
<evidence type="ECO:0000256" key="1">
    <source>
        <dbReference type="ARBA" id="ARBA00006640"/>
    </source>
</evidence>
<dbReference type="NCBIfam" id="TIGR00030">
    <property type="entry name" value="S21p"/>
    <property type="match status" value="1"/>
</dbReference>
<dbReference type="Proteomes" id="UP000504606">
    <property type="component" value="Unplaced"/>
</dbReference>
<reference evidence="5" key="1">
    <citation type="submission" date="2025-08" db="UniProtKB">
        <authorList>
            <consortium name="RefSeq"/>
        </authorList>
    </citation>
    <scope>IDENTIFICATION</scope>
    <source>
        <tissue evidence="5">Whole organism</tissue>
    </source>
</reference>
<dbReference type="PANTHER" id="PTHR21109:SF0">
    <property type="entry name" value="SMALL RIBOSOMAL SUBUNIT PROTEIN BS21M"/>
    <property type="match status" value="1"/>
</dbReference>
<protein>
    <submittedName>
        <fullName evidence="5">28S ribosomal protein S21, mitochondrial</fullName>
    </submittedName>
</protein>
<dbReference type="GO" id="GO:0003735">
    <property type="term" value="F:structural constituent of ribosome"/>
    <property type="evidence" value="ECO:0007669"/>
    <property type="project" value="InterPro"/>
</dbReference>